<evidence type="ECO:0000259" key="2">
    <source>
        <dbReference type="Pfam" id="PF04194"/>
    </source>
</evidence>
<name>A0A0G4FZX0_9ALVE</name>
<dbReference type="InterPro" id="IPR052815">
    <property type="entry name" value="PDCD2-like_regulator"/>
</dbReference>
<feature type="compositionally biased region" description="Low complexity" evidence="1">
    <location>
        <begin position="1"/>
        <end position="18"/>
    </location>
</feature>
<gene>
    <name evidence="3" type="ORF">Cvel_19445</name>
</gene>
<evidence type="ECO:0000313" key="3">
    <source>
        <dbReference type="EMBL" id="CEM20673.1"/>
    </source>
</evidence>
<feature type="region of interest" description="Disordered" evidence="1">
    <location>
        <begin position="498"/>
        <end position="585"/>
    </location>
</feature>
<feature type="compositionally biased region" description="Low complexity" evidence="1">
    <location>
        <begin position="501"/>
        <end position="514"/>
    </location>
</feature>
<feature type="region of interest" description="Disordered" evidence="1">
    <location>
        <begin position="364"/>
        <end position="453"/>
    </location>
</feature>
<feature type="compositionally biased region" description="Basic and acidic residues" evidence="1">
    <location>
        <begin position="279"/>
        <end position="289"/>
    </location>
</feature>
<reference evidence="3" key="1">
    <citation type="submission" date="2014-11" db="EMBL/GenBank/DDBJ databases">
        <authorList>
            <person name="Otto D Thomas"/>
            <person name="Naeem Raeece"/>
        </authorList>
    </citation>
    <scope>NUCLEOTIDE SEQUENCE</scope>
</reference>
<dbReference type="PANTHER" id="PTHR46421">
    <property type="entry name" value="PROGRAMMED CELL DEATH PROTEIN 2-LIKE"/>
    <property type="match status" value="1"/>
</dbReference>
<dbReference type="VEuPathDB" id="CryptoDB:Cvel_19445"/>
<sequence length="690" mass="73367">MAFTGSLVKSGAAGASLSGDGGEGPKDREGALERAISVCKFGGFLSGFEECKEVQAFLSNLPLCTLCKKPLHLVFQAESTYTSSFRRVLAAFSCFREGVGALDPQNWRLVRLLFPLRPRAIIEKNPKQPTTSASAEGKGDGAEGDGGAVLGGGGGFGEETVSVQLFGSSAVESHDPWGEKGGGEGEGKAAMEAGSVPFDDWGAGSVFGFGSVAEPQAGSLFGSSAGMGMETGIDPAVWGGDSETREGGGVDLELSRLLKLRDDSLEGFQSKEEEEEEEKEKGSKGKREVASAAKPSSSSSSSQVVNETIEGNPQTRLREESQGGKGEKKKEKGKPNFVREGGKDAQLECLPVFRLCIGPGIPEKALPSTDFFSGGSFKTAFEEEEEEEDEEEDESDDPIALRARELLEEYRQRQQQGEGGDPVDLFDEQGGNGEARKGEWGEEGYEGSGAEDRMLSRLVRRARLLPEEVLRYEFGGPPLFVGRDKVVPGSVRLLNIGNEGSVGQAGSASASSSSNAQRQKPPIDSSDRPAVGKGGMEGHAGGEKVGGTGKEIQSTEKCEGEDTRTSQKNRERIATGSSVRYSAQTEKIRQEESRCEFCGESMLFEAQLMPSLFSNAAKALGLSASFSESSVSTGWKGLFEGEWGSVLFFSCANDCGLDADESRLEEKAERSMAEQGCVLKEGKVFVQKGL</sequence>
<feature type="domain" description="Programmed cell death protein 2 C-terminal" evidence="2">
    <location>
        <begin position="578"/>
        <end position="659"/>
    </location>
</feature>
<dbReference type="Pfam" id="PF04194">
    <property type="entry name" value="PDCD2_C"/>
    <property type="match status" value="1"/>
</dbReference>
<feature type="compositionally biased region" description="Polar residues" evidence="1">
    <location>
        <begin position="303"/>
        <end position="315"/>
    </location>
</feature>
<organism evidence="3">
    <name type="scientific">Chromera velia CCMP2878</name>
    <dbReference type="NCBI Taxonomy" id="1169474"/>
    <lineage>
        <taxon>Eukaryota</taxon>
        <taxon>Sar</taxon>
        <taxon>Alveolata</taxon>
        <taxon>Colpodellida</taxon>
        <taxon>Chromeraceae</taxon>
        <taxon>Chromera</taxon>
    </lineage>
</organism>
<accession>A0A0G4FZX0</accession>
<dbReference type="PANTHER" id="PTHR46421:SF1">
    <property type="entry name" value="PROGRAMMED CELL DEATH PROTEIN 2-LIKE"/>
    <property type="match status" value="1"/>
</dbReference>
<dbReference type="InterPro" id="IPR007320">
    <property type="entry name" value="PDCD2_C"/>
</dbReference>
<proteinExistence type="predicted"/>
<protein>
    <recommendedName>
        <fullName evidence="2">Programmed cell death protein 2 C-terminal domain-containing protein</fullName>
    </recommendedName>
</protein>
<feature type="compositionally biased region" description="Basic and acidic residues" evidence="1">
    <location>
        <begin position="316"/>
        <end position="334"/>
    </location>
</feature>
<feature type="compositionally biased region" description="Gly residues" evidence="1">
    <location>
        <begin position="532"/>
        <end position="549"/>
    </location>
</feature>
<feature type="compositionally biased region" description="Polar residues" evidence="1">
    <location>
        <begin position="575"/>
        <end position="585"/>
    </location>
</feature>
<feature type="region of interest" description="Disordered" evidence="1">
    <location>
        <begin position="124"/>
        <end position="149"/>
    </location>
</feature>
<dbReference type="GO" id="GO:0005737">
    <property type="term" value="C:cytoplasm"/>
    <property type="evidence" value="ECO:0007669"/>
    <property type="project" value="InterPro"/>
</dbReference>
<feature type="region of interest" description="Disordered" evidence="1">
    <location>
        <begin position="1"/>
        <end position="28"/>
    </location>
</feature>
<feature type="region of interest" description="Disordered" evidence="1">
    <location>
        <begin position="267"/>
        <end position="343"/>
    </location>
</feature>
<evidence type="ECO:0000256" key="1">
    <source>
        <dbReference type="SAM" id="MobiDB-lite"/>
    </source>
</evidence>
<feature type="compositionally biased region" description="Basic and acidic residues" evidence="1">
    <location>
        <begin position="553"/>
        <end position="573"/>
    </location>
</feature>
<feature type="compositionally biased region" description="Basic and acidic residues" evidence="1">
    <location>
        <begin position="402"/>
        <end position="412"/>
    </location>
</feature>
<dbReference type="AlphaFoldDB" id="A0A0G4FZX0"/>
<feature type="compositionally biased region" description="Acidic residues" evidence="1">
    <location>
        <begin position="382"/>
        <end position="397"/>
    </location>
</feature>
<dbReference type="EMBL" id="CDMZ01000747">
    <property type="protein sequence ID" value="CEM20673.1"/>
    <property type="molecule type" value="Genomic_DNA"/>
</dbReference>